<gene>
    <name evidence="1" type="ORF">CK510_27820</name>
</gene>
<dbReference type="EMBL" id="NTFS01000533">
    <property type="protein sequence ID" value="PAX49107.1"/>
    <property type="molecule type" value="Genomic_DNA"/>
</dbReference>
<dbReference type="Proteomes" id="UP000218238">
    <property type="component" value="Unassembled WGS sequence"/>
</dbReference>
<protein>
    <submittedName>
        <fullName evidence="1">Uncharacterized protein</fullName>
    </submittedName>
</protein>
<reference evidence="1 2" key="1">
    <citation type="submission" date="2017-08" db="EMBL/GenBank/DDBJ databases">
        <title>Draft genome sequence of filamentous cyanobacterium Calothrix elsteri CCALA 953.</title>
        <authorList>
            <person name="Gagunashvili A.N."/>
            <person name="Elster J."/>
            <person name="Andresson O.S."/>
        </authorList>
    </citation>
    <scope>NUCLEOTIDE SEQUENCE [LARGE SCALE GENOMIC DNA]</scope>
    <source>
        <strain evidence="1 2">CCALA 953</strain>
    </source>
</reference>
<organism evidence="1 2">
    <name type="scientific">Brunnivagina elsteri CCALA 953</name>
    <dbReference type="NCBI Taxonomy" id="987040"/>
    <lineage>
        <taxon>Bacteria</taxon>
        <taxon>Bacillati</taxon>
        <taxon>Cyanobacteriota</taxon>
        <taxon>Cyanophyceae</taxon>
        <taxon>Nostocales</taxon>
        <taxon>Calotrichaceae</taxon>
        <taxon>Brunnivagina</taxon>
    </lineage>
</organism>
<dbReference type="OrthoDB" id="516421at2"/>
<sequence length="86" mass="9765">MSLEQVDAFYNMVASDQGIYEQYYNGCCIRGFFGIWNWDKTKIVDFAASLGFEFTESDLDMALFESGAGVVQYPDSSSGYEHIHSY</sequence>
<keyword evidence="2" id="KW-1185">Reference proteome</keyword>
<proteinExistence type="predicted"/>
<name>A0A2A2TB16_9CYAN</name>
<dbReference type="AlphaFoldDB" id="A0A2A2TB16"/>
<evidence type="ECO:0000313" key="1">
    <source>
        <dbReference type="EMBL" id="PAX49107.1"/>
    </source>
</evidence>
<comment type="caution">
    <text evidence="1">The sequence shown here is derived from an EMBL/GenBank/DDBJ whole genome shotgun (WGS) entry which is preliminary data.</text>
</comment>
<accession>A0A2A2TB16</accession>
<dbReference type="RefSeq" id="WP_095724731.1">
    <property type="nucleotide sequence ID" value="NZ_NTFS01000533.1"/>
</dbReference>
<evidence type="ECO:0000313" key="2">
    <source>
        <dbReference type="Proteomes" id="UP000218238"/>
    </source>
</evidence>